<name>A0A517M8E8_9BACT</name>
<feature type="modified residue" description="O-UMP-tyrosine" evidence="1">
    <location>
        <position position="67"/>
    </location>
</feature>
<sequence length="122" mass="13409">MDDRVPTPVVAYGFPFVKQVIAVVKPYLAQKVLGSLERAPIEAITVTEVKGFGRQKSYLDQYGDSEYSEAFLPKVEITAWVEDARVEEILAKLVSVARSGRMGDGKIFVMPVLGFLEEPSGA</sequence>
<dbReference type="EMBL" id="CP036261">
    <property type="protein sequence ID" value="QDS91144.1"/>
    <property type="molecule type" value="Genomic_DNA"/>
</dbReference>
<dbReference type="AlphaFoldDB" id="A0A517M8E8"/>
<proteinExistence type="inferred from homology"/>
<accession>A0A517M8E8</accession>
<dbReference type="PROSITE" id="PS51343">
    <property type="entry name" value="PII_GLNB_DOM"/>
    <property type="match status" value="1"/>
</dbReference>
<dbReference type="GO" id="GO:0030234">
    <property type="term" value="F:enzyme regulator activity"/>
    <property type="evidence" value="ECO:0007669"/>
    <property type="project" value="InterPro"/>
</dbReference>
<evidence type="ECO:0000256" key="2">
    <source>
        <dbReference type="RuleBase" id="RU003936"/>
    </source>
</evidence>
<evidence type="ECO:0000256" key="1">
    <source>
        <dbReference type="PIRSR" id="PIRSR602187-50"/>
    </source>
</evidence>
<dbReference type="Gene3D" id="3.30.70.120">
    <property type="match status" value="1"/>
</dbReference>
<dbReference type="GO" id="GO:0005524">
    <property type="term" value="F:ATP binding"/>
    <property type="evidence" value="ECO:0007669"/>
    <property type="project" value="TreeGrafter"/>
</dbReference>
<keyword evidence="4" id="KW-1185">Reference proteome</keyword>
<dbReference type="KEGG" id="ruv:EC9_53640"/>
<organism evidence="3 4">
    <name type="scientific">Rosistilla ulvae</name>
    <dbReference type="NCBI Taxonomy" id="1930277"/>
    <lineage>
        <taxon>Bacteria</taxon>
        <taxon>Pseudomonadati</taxon>
        <taxon>Planctomycetota</taxon>
        <taxon>Planctomycetia</taxon>
        <taxon>Pirellulales</taxon>
        <taxon>Pirellulaceae</taxon>
        <taxon>Rosistilla</taxon>
    </lineage>
</organism>
<protein>
    <submittedName>
        <fullName evidence="3">Nitrogen regulatory protein P-II</fullName>
    </submittedName>
</protein>
<gene>
    <name evidence="3" type="primary">glnB_3</name>
    <name evidence="3" type="ORF">EC9_53640</name>
</gene>
<dbReference type="Proteomes" id="UP000319557">
    <property type="component" value="Chromosome"/>
</dbReference>
<comment type="similarity">
    <text evidence="2">Belongs to the P(II) protein family.</text>
</comment>
<dbReference type="GO" id="GO:0005829">
    <property type="term" value="C:cytosol"/>
    <property type="evidence" value="ECO:0007669"/>
    <property type="project" value="TreeGrafter"/>
</dbReference>
<dbReference type="Pfam" id="PF00543">
    <property type="entry name" value="P-II"/>
    <property type="match status" value="1"/>
</dbReference>
<dbReference type="SUPFAM" id="SSF54913">
    <property type="entry name" value="GlnB-like"/>
    <property type="match status" value="1"/>
</dbReference>
<dbReference type="InterPro" id="IPR015867">
    <property type="entry name" value="N-reg_PII/ATP_PRibTrfase_C"/>
</dbReference>
<dbReference type="InterPro" id="IPR002187">
    <property type="entry name" value="N-reg_PII"/>
</dbReference>
<dbReference type="PROSITE" id="PS00638">
    <property type="entry name" value="PII_GLNB_CTER"/>
    <property type="match status" value="1"/>
</dbReference>
<reference evidence="3 4" key="1">
    <citation type="submission" date="2019-02" db="EMBL/GenBank/DDBJ databases">
        <title>Deep-cultivation of Planctomycetes and their phenomic and genomic characterization uncovers novel biology.</title>
        <authorList>
            <person name="Wiegand S."/>
            <person name="Jogler M."/>
            <person name="Boedeker C."/>
            <person name="Pinto D."/>
            <person name="Vollmers J."/>
            <person name="Rivas-Marin E."/>
            <person name="Kohn T."/>
            <person name="Peeters S.H."/>
            <person name="Heuer A."/>
            <person name="Rast P."/>
            <person name="Oberbeckmann S."/>
            <person name="Bunk B."/>
            <person name="Jeske O."/>
            <person name="Meyerdierks A."/>
            <person name="Storesund J.E."/>
            <person name="Kallscheuer N."/>
            <person name="Luecker S."/>
            <person name="Lage O.M."/>
            <person name="Pohl T."/>
            <person name="Merkel B.J."/>
            <person name="Hornburger P."/>
            <person name="Mueller R.-W."/>
            <person name="Bruemmer F."/>
            <person name="Labrenz M."/>
            <person name="Spormann A.M."/>
            <person name="Op den Camp H."/>
            <person name="Overmann J."/>
            <person name="Amann R."/>
            <person name="Jetten M.S.M."/>
            <person name="Mascher T."/>
            <person name="Medema M.H."/>
            <person name="Devos D.P."/>
            <person name="Kaster A.-K."/>
            <person name="Ovreas L."/>
            <person name="Rohde M."/>
            <person name="Galperin M.Y."/>
            <person name="Jogler C."/>
        </authorList>
    </citation>
    <scope>NUCLEOTIDE SEQUENCE [LARGE SCALE GENOMIC DNA]</scope>
    <source>
        <strain evidence="3 4">EC9</strain>
    </source>
</reference>
<dbReference type="PANTHER" id="PTHR30115:SF11">
    <property type="entry name" value="NITROGEN REGULATORY PROTEIN P-II HOMOLOG"/>
    <property type="match status" value="1"/>
</dbReference>
<evidence type="ECO:0000313" key="4">
    <source>
        <dbReference type="Proteomes" id="UP000319557"/>
    </source>
</evidence>
<dbReference type="PRINTS" id="PR00340">
    <property type="entry name" value="PIIGLNB"/>
</dbReference>
<dbReference type="SMART" id="SM00938">
    <property type="entry name" value="P-II"/>
    <property type="match status" value="1"/>
</dbReference>
<dbReference type="InterPro" id="IPR011322">
    <property type="entry name" value="N-reg_PII-like_a/b"/>
</dbReference>
<keyword evidence="1" id="KW-0597">Phosphoprotein</keyword>
<dbReference type="GO" id="GO:0006808">
    <property type="term" value="P:regulation of nitrogen utilization"/>
    <property type="evidence" value="ECO:0007669"/>
    <property type="project" value="InterPro"/>
</dbReference>
<dbReference type="InterPro" id="IPR017918">
    <property type="entry name" value="N-reg_PII_CS"/>
</dbReference>
<evidence type="ECO:0000313" key="3">
    <source>
        <dbReference type="EMBL" id="QDS91144.1"/>
    </source>
</evidence>
<dbReference type="PANTHER" id="PTHR30115">
    <property type="entry name" value="NITROGEN REGULATORY PROTEIN P-II"/>
    <property type="match status" value="1"/>
</dbReference>